<proteinExistence type="predicted"/>
<evidence type="ECO:0000313" key="1">
    <source>
        <dbReference type="EMBL" id="CRK93384.1"/>
    </source>
</evidence>
<accession>A0A1J1HZ56</accession>
<dbReference type="EMBL" id="CVRI01000037">
    <property type="protein sequence ID" value="CRK93384.1"/>
    <property type="molecule type" value="Genomic_DNA"/>
</dbReference>
<sequence>MLTESSIIYTECTRDLTRRVHFENIRESQSDNNFFLQNSHKKVVVYICTINLRKNALKNV</sequence>
<dbReference type="Proteomes" id="UP000183832">
    <property type="component" value="Unassembled WGS sequence"/>
</dbReference>
<name>A0A1J1HZ56_9DIPT</name>
<gene>
    <name evidence="1" type="ORF">CLUMA_CG006920</name>
</gene>
<reference evidence="1 2" key="1">
    <citation type="submission" date="2015-04" db="EMBL/GenBank/DDBJ databases">
        <authorList>
            <person name="Syromyatnikov M.Y."/>
            <person name="Popov V.N."/>
        </authorList>
    </citation>
    <scope>NUCLEOTIDE SEQUENCE [LARGE SCALE GENOMIC DNA]</scope>
</reference>
<protein>
    <submittedName>
        <fullName evidence="1">CLUMA_CG006920, isoform A</fullName>
    </submittedName>
</protein>
<organism evidence="1 2">
    <name type="scientific">Clunio marinus</name>
    <dbReference type="NCBI Taxonomy" id="568069"/>
    <lineage>
        <taxon>Eukaryota</taxon>
        <taxon>Metazoa</taxon>
        <taxon>Ecdysozoa</taxon>
        <taxon>Arthropoda</taxon>
        <taxon>Hexapoda</taxon>
        <taxon>Insecta</taxon>
        <taxon>Pterygota</taxon>
        <taxon>Neoptera</taxon>
        <taxon>Endopterygota</taxon>
        <taxon>Diptera</taxon>
        <taxon>Nematocera</taxon>
        <taxon>Chironomoidea</taxon>
        <taxon>Chironomidae</taxon>
        <taxon>Clunio</taxon>
    </lineage>
</organism>
<evidence type="ECO:0000313" key="2">
    <source>
        <dbReference type="Proteomes" id="UP000183832"/>
    </source>
</evidence>
<dbReference type="AlphaFoldDB" id="A0A1J1HZ56"/>
<keyword evidence="2" id="KW-1185">Reference proteome</keyword>